<protein>
    <recommendedName>
        <fullName evidence="7">Two-component response regulator ORR33</fullName>
    </recommendedName>
</protein>
<evidence type="ECO:0000313" key="12">
    <source>
        <dbReference type="Proteomes" id="UP000026960"/>
    </source>
</evidence>
<dbReference type="GO" id="GO:0000160">
    <property type="term" value="P:phosphorelay signal transduction system"/>
    <property type="evidence" value="ECO:0007669"/>
    <property type="project" value="UniProtKB-KW"/>
</dbReference>
<dbReference type="PaxDb" id="65489-OBART08G17200.1"/>
<evidence type="ECO:0000256" key="9">
    <source>
        <dbReference type="SAM" id="MobiDB-lite"/>
    </source>
</evidence>
<feature type="compositionally biased region" description="Polar residues" evidence="9">
    <location>
        <begin position="999"/>
        <end position="1008"/>
    </location>
</feature>
<name>A0A0D3H132_9ORYZ</name>
<evidence type="ECO:0000259" key="10">
    <source>
        <dbReference type="PROSITE" id="PS50110"/>
    </source>
</evidence>
<dbReference type="SUPFAM" id="SSF52172">
    <property type="entry name" value="CheY-like"/>
    <property type="match status" value="2"/>
</dbReference>
<evidence type="ECO:0000256" key="4">
    <source>
        <dbReference type="ARBA" id="ARBA00023012"/>
    </source>
</evidence>
<reference evidence="11" key="1">
    <citation type="journal article" date="2009" name="Rice">
        <title>De Novo Next Generation Sequencing of Plant Genomes.</title>
        <authorList>
            <person name="Rounsley S."/>
            <person name="Marri P.R."/>
            <person name="Yu Y."/>
            <person name="He R."/>
            <person name="Sisneros N."/>
            <person name="Goicoechea J.L."/>
            <person name="Lee S.J."/>
            <person name="Angelova A."/>
            <person name="Kudrna D."/>
            <person name="Luo M."/>
            <person name="Affourtit J."/>
            <person name="Desany B."/>
            <person name="Knight J."/>
            <person name="Niazi F."/>
            <person name="Egholm M."/>
            <person name="Wing R.A."/>
        </authorList>
    </citation>
    <scope>NUCLEOTIDE SEQUENCE [LARGE SCALE GENOMIC DNA]</scope>
    <source>
        <strain evidence="11">cv. IRGC 105608</strain>
    </source>
</reference>
<evidence type="ECO:0000256" key="2">
    <source>
        <dbReference type="ARBA" id="ARBA00022553"/>
    </source>
</evidence>
<dbReference type="STRING" id="65489.A0A0D3H132"/>
<dbReference type="InterPro" id="IPR045279">
    <property type="entry name" value="ARR-like"/>
</dbReference>
<dbReference type="GO" id="GO:0009736">
    <property type="term" value="P:cytokinin-activated signaling pathway"/>
    <property type="evidence" value="ECO:0007669"/>
    <property type="project" value="UniProtKB-KW"/>
</dbReference>
<dbReference type="InterPro" id="IPR011006">
    <property type="entry name" value="CheY-like_superfamily"/>
</dbReference>
<evidence type="ECO:0000256" key="3">
    <source>
        <dbReference type="ARBA" id="ARBA00022864"/>
    </source>
</evidence>
<keyword evidence="4" id="KW-0902">Two-component regulatory system</keyword>
<evidence type="ECO:0000256" key="6">
    <source>
        <dbReference type="ARBA" id="ARBA00054096"/>
    </source>
</evidence>
<accession>A0A0D3H132</accession>
<feature type="modified residue" description="4-aspartylphosphate" evidence="8">
    <location>
        <position position="240"/>
    </location>
</feature>
<proteinExistence type="inferred from homology"/>
<dbReference type="EnsemblPlants" id="OBART08G17200.1">
    <property type="protein sequence ID" value="OBART08G17200.1"/>
    <property type="gene ID" value="OBART08G17200"/>
</dbReference>
<dbReference type="PANTHER" id="PTHR43874:SF123">
    <property type="entry name" value="TWO-COMPONENT RESPONSE REGULATOR ARR14"/>
    <property type="match status" value="1"/>
</dbReference>
<feature type="modified residue" description="4-aspartylphosphate" evidence="8">
    <location>
        <position position="870"/>
    </location>
</feature>
<comment type="similarity">
    <text evidence="1">Belongs to the ARR family. Type-B subfamily.</text>
</comment>
<dbReference type="HOGENOM" id="CLU_262343_0_0_1"/>
<dbReference type="PANTHER" id="PTHR43874">
    <property type="entry name" value="TWO-COMPONENT RESPONSE REGULATOR"/>
    <property type="match status" value="1"/>
</dbReference>
<evidence type="ECO:0000256" key="7">
    <source>
        <dbReference type="ARBA" id="ARBA00068369"/>
    </source>
</evidence>
<dbReference type="FunFam" id="3.40.50.2300:FF:000451">
    <property type="entry name" value="Two-component response regulator ORR33"/>
    <property type="match status" value="1"/>
</dbReference>
<evidence type="ECO:0000256" key="1">
    <source>
        <dbReference type="ARBA" id="ARBA00006015"/>
    </source>
</evidence>
<comment type="function">
    <text evidence="6">Functions as a response regulator involved in His-to-Asp phosphorelay signal transduction system. Phosphorylation of the Asp residue in the receiver domain activates the ability of the protein to promote the transcription of target genes. May directly activate some type-A response regulators in response to cytokinins.</text>
</comment>
<feature type="domain" description="Response regulatory" evidence="10">
    <location>
        <begin position="187"/>
        <end position="312"/>
    </location>
</feature>
<keyword evidence="12" id="KW-1185">Reference proteome</keyword>
<keyword evidence="3" id="KW-0932">Cytokinin signaling pathway</keyword>
<evidence type="ECO:0000313" key="11">
    <source>
        <dbReference type="EnsemblPlants" id="OBART08G17200.1"/>
    </source>
</evidence>
<feature type="compositionally biased region" description="Basic and acidic residues" evidence="9">
    <location>
        <begin position="1015"/>
        <end position="1026"/>
    </location>
</feature>
<dbReference type="InterPro" id="IPR001789">
    <property type="entry name" value="Sig_transdc_resp-reg_receiver"/>
</dbReference>
<keyword evidence="2 8" id="KW-0597">Phosphoprotein</keyword>
<dbReference type="Proteomes" id="UP000026960">
    <property type="component" value="Chromosome 8"/>
</dbReference>
<evidence type="ECO:0000256" key="8">
    <source>
        <dbReference type="PROSITE-ProRule" id="PRU00169"/>
    </source>
</evidence>
<evidence type="ECO:0000256" key="5">
    <source>
        <dbReference type="ARBA" id="ARBA00023159"/>
    </source>
</evidence>
<feature type="region of interest" description="Disordered" evidence="9">
    <location>
        <begin position="999"/>
        <end position="1030"/>
    </location>
</feature>
<dbReference type="PROSITE" id="PS50110">
    <property type="entry name" value="RESPONSE_REGULATORY"/>
    <property type="match status" value="2"/>
</dbReference>
<dbReference type="Gramene" id="OBART08G17200.1">
    <property type="protein sequence ID" value="OBART08G17200.1"/>
    <property type="gene ID" value="OBART08G17200"/>
</dbReference>
<dbReference type="Gene3D" id="3.40.50.2300">
    <property type="match status" value="2"/>
</dbReference>
<feature type="domain" description="Response regulatory" evidence="10">
    <location>
        <begin position="817"/>
        <end position="942"/>
    </location>
</feature>
<dbReference type="eggNOG" id="ENOG502RRR6">
    <property type="taxonomic scope" value="Eukaryota"/>
</dbReference>
<keyword evidence="5" id="KW-0010">Activator</keyword>
<sequence>MDKGKAPLIELPYGIPMDDFLVGQTAYGSAGPSIEAPHATAAAYPYTDALNNNVAAGSLMASPMEPTFSITEPTVLTQGEGSEMNAVATTRNNAAPLMVPDQVTANATMDAEEDIMFSLESLLGLDYDMLPMEDTSAAEAAAADDSAGMDIGWDLDLHDILVENANDFVFLDSIAGSEISFFPDGLRVMIIDDDAKAVRRATATLSQLQYAVVATHSTASAGLRALSGDNVVEIQAILCDVHKVVSSGFDFRRVVESELRIPVIYLLSKMEEEDMVAGEDAEFLNHLLLTATYIVRKPLNPTVMARLWRVVAWRMYCLEERIQANVAANAGAGGEDDDDDDDVVIVEEPQVHFKAVRRTSGGSRKRQLTINVVDDGNRADACIHILLMYMTCLNFLLLEFRTKHQKKDMAIERPLISSDSIFLKAILPTLKISPCNPLTLTGGIGSSSVAAEAFAGGSSSAAPLQIPVFQQQSTGNGNTVISFSNNASPMAMRVPTDNTMISFNNVSTAPVANAVISFSNISRSAAMQAPAARGQHLSGDVQQLDFPQQKLYFGPFSYQGPPPPSMHNHINLLPPTSFPVTCSMDKGKAPIIELPYGMPVDDFLIGQTAYGGAGPSIGATDAAAAAYPYTDALSNNVATGCLMAPPMGPAFSITEPTVVAQGEGTDTGVDAGTSEKNAIVEAPNNPALLMVLDQVAADAAMDVEEDIMFSLESLLGPDYDLLPMEDVSAPDTAAAGDAAGGSLDGEEGDMNIGWDLDLDDILVENVNDFAFLDNLAGSELERGDDEMILFFPDGLHVMIIDDDAKADQLSFFPGGLRVMPVDGDTKNTRTATKTLSTLHYPVVATHTTASAGLCTLSSDNMTDVQTVLCDIKKVVSSGFDFRRVVETEHHIPVIYLLSTTEPEQMVAGEDTEFLNHLLLKATYIVKKPLDQAAMAQLWRVVAWRRCCLEERIPGDSMDDIAAHAGAVGKDGNDNDVIIIEEPQVHFKVVRSRGSRKRQLTINVDSGSSDGADANPRQKLEHKKDAKGPLGQHVASHLQVPQEYCTKQQKDLDERRLLSSDSLFLKDILPTLNVSLCNPLILTVPAAFTPQDGMTMNKDKAPMIELPFGLPVDDFLIGQTAYGSAGPSIGAPDDNDDDAAMYAYTSALNNNAAVGSLMVPPIESTFTIIDPIVGTKGEGSVPVVVVSEDQNNAVAAIEATAPNNAELFMIPEQVAVDAPVDVEKGIMFSLESLLGLDEDMIPMEDVGGEATDGSLNIKEGGMEIGWDLDLDDILMNNTNEFAFLDDLAWIE</sequence>
<reference evidence="11" key="2">
    <citation type="submission" date="2015-03" db="UniProtKB">
        <authorList>
            <consortium name="EnsemblPlants"/>
        </authorList>
    </citation>
    <scope>IDENTIFICATION</scope>
</reference>
<organism evidence="11">
    <name type="scientific">Oryza barthii</name>
    <dbReference type="NCBI Taxonomy" id="65489"/>
    <lineage>
        <taxon>Eukaryota</taxon>
        <taxon>Viridiplantae</taxon>
        <taxon>Streptophyta</taxon>
        <taxon>Embryophyta</taxon>
        <taxon>Tracheophyta</taxon>
        <taxon>Spermatophyta</taxon>
        <taxon>Magnoliopsida</taxon>
        <taxon>Liliopsida</taxon>
        <taxon>Poales</taxon>
        <taxon>Poaceae</taxon>
        <taxon>BOP clade</taxon>
        <taxon>Oryzoideae</taxon>
        <taxon>Oryzeae</taxon>
        <taxon>Oryzinae</taxon>
        <taxon>Oryza</taxon>
    </lineage>
</organism>